<dbReference type="GeneID" id="93291120"/>
<dbReference type="OrthoDB" id="5653708at2"/>
<gene>
    <name evidence="3" type="ORF">NCTC11370_00064</name>
</gene>
<proteinExistence type="predicted"/>
<sequence>MISKQELERQYQEKQEQINTQRQSIVELQKNQLEKATKIEECNQKNAGIIAREIPSILRQIQLEASSSEQLDCKNKEFVLAHVEQQLLMITAEDKRYREIANPERIEKILALLSKVQDHLNKGVQHYDSKELAKLADESGVPSRTLPAKKGFKLLLEILGEDPKKYSYTWKSTDYQNLSTVVPLVIERTTFIKDEDNRYFTQLTQASKSIEQLKSKLISTYEERDRLAGEVTDLGEEIIRIETGSLQELIHQAETLEQELRKLAEQERQTELRRIQELREKSENTSHHRESEVESSAKNELGKEEPKQEIQANEERVALARTLKTMLVTYQNERNAHYKAKDFFNHKDKDLREEFIRTIGDENNGLLKDYVISGNCEEVLKKITSGIAYFKGIKMQATLNRMVVKLLDAHQKSEVIEDLAVKAQATLSIFTQRKGRPQQYAQKIQDLYEKIAGIKAYAATLPENKQGTINELGDLLQKDLDRFVIQSPNELPAKDAYQQFDLRITARLHSQDDIMSDEQSWSAIVFNFLLCVATLAKLIYSKAKTGRASLFFDKTEVQKEIEAPVDAALEDLRNFFTLES</sequence>
<feature type="region of interest" description="Disordered" evidence="2">
    <location>
        <begin position="277"/>
        <end position="312"/>
    </location>
</feature>
<accession>A0A377G5U5</accession>
<protein>
    <submittedName>
        <fullName evidence="3">Uncharacterized protein</fullName>
    </submittedName>
</protein>
<organism evidence="3 4">
    <name type="scientific">Fluoribacter dumoffii</name>
    <dbReference type="NCBI Taxonomy" id="463"/>
    <lineage>
        <taxon>Bacteria</taxon>
        <taxon>Pseudomonadati</taxon>
        <taxon>Pseudomonadota</taxon>
        <taxon>Gammaproteobacteria</taxon>
        <taxon>Legionellales</taxon>
        <taxon>Legionellaceae</taxon>
        <taxon>Fluoribacter</taxon>
    </lineage>
</organism>
<evidence type="ECO:0000256" key="1">
    <source>
        <dbReference type="SAM" id="Coils"/>
    </source>
</evidence>
<keyword evidence="4" id="KW-1185">Reference proteome</keyword>
<dbReference type="EMBL" id="UGGT01000001">
    <property type="protein sequence ID" value="STO20019.1"/>
    <property type="molecule type" value="Genomic_DNA"/>
</dbReference>
<keyword evidence="1" id="KW-0175">Coiled coil</keyword>
<evidence type="ECO:0000256" key="2">
    <source>
        <dbReference type="SAM" id="MobiDB-lite"/>
    </source>
</evidence>
<evidence type="ECO:0000313" key="3">
    <source>
        <dbReference type="EMBL" id="STO20019.1"/>
    </source>
</evidence>
<reference evidence="3 4" key="1">
    <citation type="submission" date="2018-06" db="EMBL/GenBank/DDBJ databases">
        <authorList>
            <consortium name="Pathogen Informatics"/>
            <person name="Doyle S."/>
        </authorList>
    </citation>
    <scope>NUCLEOTIDE SEQUENCE [LARGE SCALE GENOMIC DNA]</scope>
    <source>
        <strain evidence="3 4">NCTC11370</strain>
    </source>
</reference>
<dbReference type="AlphaFoldDB" id="A0A377G5U5"/>
<feature type="coiled-coil region" evidence="1">
    <location>
        <begin position="4"/>
        <end position="31"/>
    </location>
</feature>
<name>A0A377G5U5_9GAMM</name>
<dbReference type="STRING" id="1094715.GCA_000236165_00064"/>
<dbReference type="Proteomes" id="UP000254554">
    <property type="component" value="Unassembled WGS sequence"/>
</dbReference>
<dbReference type="RefSeq" id="WP_010652217.1">
    <property type="nucleotide sequence ID" value="NZ_JAPHOO010000002.1"/>
</dbReference>
<evidence type="ECO:0000313" key="4">
    <source>
        <dbReference type="Proteomes" id="UP000254554"/>
    </source>
</evidence>